<gene>
    <name evidence="1" type="ORF">IP987_002670</name>
</gene>
<feature type="non-terminal residue" evidence="1">
    <location>
        <position position="88"/>
    </location>
</feature>
<evidence type="ECO:0000313" key="1">
    <source>
        <dbReference type="EMBL" id="HAO5923452.1"/>
    </source>
</evidence>
<sequence length="88" mass="10454">MKLKQPLGHIYKNLLITTTNDVWAYFSCPSDYVIGQNQEAQEKQKQKWNQFLQSLRKFEDFELFLNPHAYNLEERLRAFSEDGDPIAD</sequence>
<comment type="caution">
    <text evidence="1">The sequence shown here is derived from an EMBL/GenBank/DDBJ whole genome shotgun (WGS) entry which is preliminary data.</text>
</comment>
<accession>A0A8H9MSG0</accession>
<dbReference type="Proteomes" id="UP000853596">
    <property type="component" value="Unassembled WGS sequence"/>
</dbReference>
<proteinExistence type="predicted"/>
<protein>
    <submittedName>
        <fullName evidence="1">ATPase</fullName>
    </submittedName>
</protein>
<reference evidence="1" key="2">
    <citation type="submission" date="2020-10" db="EMBL/GenBank/DDBJ databases">
        <authorList>
            <consortium name="NCBI Pathogen Detection Project"/>
        </authorList>
    </citation>
    <scope>NUCLEOTIDE SEQUENCE</scope>
    <source>
        <strain evidence="1">SFBRL218_S4</strain>
    </source>
</reference>
<dbReference type="EMBL" id="DABXZF010000041">
    <property type="protein sequence ID" value="HAO5923452.1"/>
    <property type="molecule type" value="Genomic_DNA"/>
</dbReference>
<dbReference type="AlphaFoldDB" id="A0A8H9MSG0"/>
<name>A0A8H9MSG0_LISMN</name>
<organism evidence="1">
    <name type="scientific">Listeria monocytogenes</name>
    <dbReference type="NCBI Taxonomy" id="1639"/>
    <lineage>
        <taxon>Bacteria</taxon>
        <taxon>Bacillati</taxon>
        <taxon>Bacillota</taxon>
        <taxon>Bacilli</taxon>
        <taxon>Bacillales</taxon>
        <taxon>Listeriaceae</taxon>
        <taxon>Listeria</taxon>
    </lineage>
</organism>
<reference evidence="1" key="1">
    <citation type="journal article" date="2018" name="Genome Biol.">
        <title>SKESA: strategic k-mer extension for scrupulous assemblies.</title>
        <authorList>
            <person name="Souvorov A."/>
            <person name="Agarwala R."/>
            <person name="Lipman D.J."/>
        </authorList>
    </citation>
    <scope>NUCLEOTIDE SEQUENCE</scope>
    <source>
        <strain evidence="1">SFBRL218_S4</strain>
    </source>
</reference>